<keyword evidence="1" id="KW-0812">Transmembrane</keyword>
<name>A0ABV8TAJ8_9ACTN</name>
<evidence type="ECO:0000256" key="1">
    <source>
        <dbReference type="SAM" id="Phobius"/>
    </source>
</evidence>
<gene>
    <name evidence="2" type="ORF">ACFPC0_07185</name>
</gene>
<protein>
    <submittedName>
        <fullName evidence="2">Uncharacterized protein</fullName>
    </submittedName>
</protein>
<dbReference type="Proteomes" id="UP001595824">
    <property type="component" value="Unassembled WGS sequence"/>
</dbReference>
<comment type="caution">
    <text evidence="2">The sequence shown here is derived from an EMBL/GenBank/DDBJ whole genome shotgun (WGS) entry which is preliminary data.</text>
</comment>
<dbReference type="RefSeq" id="WP_019985946.1">
    <property type="nucleotide sequence ID" value="NZ_JBHSDP010000008.1"/>
</dbReference>
<feature type="transmembrane region" description="Helical" evidence="1">
    <location>
        <begin position="66"/>
        <end position="87"/>
    </location>
</feature>
<evidence type="ECO:0000313" key="2">
    <source>
        <dbReference type="EMBL" id="MFC4327615.1"/>
    </source>
</evidence>
<keyword evidence="3" id="KW-1185">Reference proteome</keyword>
<sequence>MITDVCLAGQTLDLRDGHPSPSRIAITVITAVLALFFGYVAYEVTGQTTVPAGAPPAPTPSKTKRLAYAAATFTGTFVAHALIVPLLM</sequence>
<keyword evidence="1" id="KW-1133">Transmembrane helix</keyword>
<evidence type="ECO:0000313" key="3">
    <source>
        <dbReference type="Proteomes" id="UP001595824"/>
    </source>
</evidence>
<accession>A0ABV8TAJ8</accession>
<feature type="transmembrane region" description="Helical" evidence="1">
    <location>
        <begin position="24"/>
        <end position="42"/>
    </location>
</feature>
<organism evidence="2 3">
    <name type="scientific">Streptomyces andamanensis</name>
    <dbReference type="NCBI Taxonomy" id="1565035"/>
    <lineage>
        <taxon>Bacteria</taxon>
        <taxon>Bacillati</taxon>
        <taxon>Actinomycetota</taxon>
        <taxon>Actinomycetes</taxon>
        <taxon>Kitasatosporales</taxon>
        <taxon>Streptomycetaceae</taxon>
        <taxon>Streptomyces</taxon>
    </lineage>
</organism>
<reference evidence="3" key="1">
    <citation type="journal article" date="2019" name="Int. J. Syst. Evol. Microbiol.">
        <title>The Global Catalogue of Microorganisms (GCM) 10K type strain sequencing project: providing services to taxonomists for standard genome sequencing and annotation.</title>
        <authorList>
            <consortium name="The Broad Institute Genomics Platform"/>
            <consortium name="The Broad Institute Genome Sequencing Center for Infectious Disease"/>
            <person name="Wu L."/>
            <person name="Ma J."/>
        </authorList>
    </citation>
    <scope>NUCLEOTIDE SEQUENCE [LARGE SCALE GENOMIC DNA]</scope>
    <source>
        <strain evidence="3">PCU 347</strain>
    </source>
</reference>
<dbReference type="EMBL" id="JBHSDP010000008">
    <property type="protein sequence ID" value="MFC4327615.1"/>
    <property type="molecule type" value="Genomic_DNA"/>
</dbReference>
<keyword evidence="1" id="KW-0472">Membrane</keyword>
<proteinExistence type="predicted"/>